<evidence type="ECO:0000256" key="1">
    <source>
        <dbReference type="ARBA" id="ARBA00022670"/>
    </source>
</evidence>
<dbReference type="SUPFAM" id="SSF56672">
    <property type="entry name" value="DNA/RNA polymerases"/>
    <property type="match status" value="2"/>
</dbReference>
<dbReference type="Pfam" id="PF24626">
    <property type="entry name" value="SH3_Tf2-1"/>
    <property type="match status" value="1"/>
</dbReference>
<keyword evidence="15" id="KW-1185">Reference proteome</keyword>
<dbReference type="Gene3D" id="1.10.340.70">
    <property type="match status" value="1"/>
</dbReference>
<keyword evidence="4" id="KW-0378">Hydrolase</keyword>
<dbReference type="GO" id="GO:0004190">
    <property type="term" value="F:aspartic-type endopeptidase activity"/>
    <property type="evidence" value="ECO:0007669"/>
    <property type="project" value="UniProtKB-KW"/>
</dbReference>
<dbReference type="PANTHER" id="PTHR37984">
    <property type="entry name" value="PROTEIN CBG26694"/>
    <property type="match status" value="1"/>
</dbReference>
<evidence type="ECO:0000313" key="15">
    <source>
        <dbReference type="Proteomes" id="UP001341281"/>
    </source>
</evidence>
<dbReference type="InterPro" id="IPR000477">
    <property type="entry name" value="RT_dom"/>
</dbReference>
<dbReference type="PROSITE" id="PS50994">
    <property type="entry name" value="INTEGRASE"/>
    <property type="match status" value="1"/>
</dbReference>
<evidence type="ECO:0000256" key="5">
    <source>
        <dbReference type="ARBA" id="ARBA00022842"/>
    </source>
</evidence>
<dbReference type="InterPro" id="IPR041577">
    <property type="entry name" value="RT_RNaseH_2"/>
</dbReference>
<keyword evidence="1" id="KW-0645">Protease</keyword>
<dbReference type="GO" id="GO:0006310">
    <property type="term" value="P:DNA recombination"/>
    <property type="evidence" value="ECO:0007669"/>
    <property type="project" value="UniProtKB-KW"/>
</dbReference>
<sequence length="918" mass="104924">MTCDWAERKLEFQMANTTVTLQGIHSSPLTLTASNGTQVCKWLSGNDVWALALVDMSSATADVDSQSTPTSAPPTPVLQLLDDYKDIFQEPKALPPPKAYDHHIPLLPNVVLVNCRPYRYSPLHKTEIEKQVHDLLAAGLITHSTSPFASPVLLVQKKDGSWRICVDYRKLNALTIKNRFPMLVIEEILDELGRAKYFTKLDMKSGYHQVRVAVVDEHKTGFKTHHGHYQFRVMPFGLTNAPATFQCIMNEVLSPFLRKFVLVFVDDILIFSNTLDEHLHHLKLRKCSFGQHSVAYLGHIISQEGLATDPQKTEAMVNWPRPTNMTELRAFLGLTNYYRLFVYHYGHLAKPLYKILQLKQFLWSDIADLGLTNYYRLFMYHYGHLAKPLYKILQLKQFLWSDIAEQAFMNLKQTMTNTPVLIIPDFELPFTIETAACDTGIGAILMQQGRPVAYLSKAFGPSHIKYSIYEKGISDSYNGCRQEFIIKTDHKSLAYLMEQNLQSDLQRKAMARLMGFKFRIVYNKGKNNVAANTLSRINHLMVLQAVSTVTPAWIQEVLNSYTTNSRAQVLLSQLALASPNAEGFSLELGHSGINNTFYKVKKLFHWKGMKLHVEEFIKQCAICQQAKHSLHHTPGLLQQLPIPTNVWQDISIDFVEGLPKSEGYNAILVVVDRLTKFAHFIAIKHPYTATGIARIILDQVELFVSDRDSIFLSYFWQELFKLYDVKLHLSTAYHLQTDRQTERVNQILEMYLRCAIHDNPKTMETMAVTSRIVVQFHFSLGYQMFSFQSFVWSRAKYVNTLLTDRAVQLQNLKHHLEVAQNLLERVGTVAYRLDLPPHSAIHPVFHVSQLKPYTTDYSPVFSTLPTIPDLDAPSVEPAAILERRLVKRGNSSVPQVRVQWTFLPPGRIIMWCGRVSLT</sequence>
<evidence type="ECO:0000313" key="14">
    <source>
        <dbReference type="EMBL" id="WVZ93174.1"/>
    </source>
</evidence>
<dbReference type="Gene3D" id="3.10.10.10">
    <property type="entry name" value="HIV Type 1 Reverse Transcriptase, subunit A, domain 1"/>
    <property type="match status" value="1"/>
</dbReference>
<dbReference type="CDD" id="cd01647">
    <property type="entry name" value="RT_LTR"/>
    <property type="match status" value="1"/>
</dbReference>
<dbReference type="InterPro" id="IPR012337">
    <property type="entry name" value="RNaseH-like_sf"/>
</dbReference>
<keyword evidence="7" id="KW-0695">RNA-directed DNA polymerase</keyword>
<dbReference type="Proteomes" id="UP001341281">
    <property type="component" value="Chromosome 09"/>
</dbReference>
<feature type="domain" description="Integrase catalytic" evidence="13">
    <location>
        <begin position="637"/>
        <end position="776"/>
    </location>
</feature>
<organism evidence="14 15">
    <name type="scientific">Paspalum notatum var. saurae</name>
    <dbReference type="NCBI Taxonomy" id="547442"/>
    <lineage>
        <taxon>Eukaryota</taxon>
        <taxon>Viridiplantae</taxon>
        <taxon>Streptophyta</taxon>
        <taxon>Embryophyta</taxon>
        <taxon>Tracheophyta</taxon>
        <taxon>Spermatophyta</taxon>
        <taxon>Magnoliopsida</taxon>
        <taxon>Liliopsida</taxon>
        <taxon>Poales</taxon>
        <taxon>Poaceae</taxon>
        <taxon>PACMAD clade</taxon>
        <taxon>Panicoideae</taxon>
        <taxon>Andropogonodae</taxon>
        <taxon>Paspaleae</taxon>
        <taxon>Paspalinae</taxon>
        <taxon>Paspalum</taxon>
    </lineage>
</organism>
<dbReference type="Gene3D" id="3.30.70.270">
    <property type="match status" value="3"/>
</dbReference>
<keyword evidence="6" id="KW-0229">DNA integration</keyword>
<evidence type="ECO:0000256" key="11">
    <source>
        <dbReference type="ARBA" id="ARBA00023268"/>
    </source>
</evidence>
<dbReference type="EMBL" id="CP144753">
    <property type="protein sequence ID" value="WVZ93174.1"/>
    <property type="molecule type" value="Genomic_DNA"/>
</dbReference>
<dbReference type="InterPro" id="IPR056924">
    <property type="entry name" value="SH3_Tf2-1"/>
</dbReference>
<dbReference type="PANTHER" id="PTHR37984:SF5">
    <property type="entry name" value="PROTEIN NYNRIN-LIKE"/>
    <property type="match status" value="1"/>
</dbReference>
<dbReference type="GO" id="GO:0046872">
    <property type="term" value="F:metal ion binding"/>
    <property type="evidence" value="ECO:0007669"/>
    <property type="project" value="UniProtKB-KW"/>
</dbReference>
<evidence type="ECO:0000259" key="12">
    <source>
        <dbReference type="PROSITE" id="PS50878"/>
    </source>
</evidence>
<reference evidence="14 15" key="1">
    <citation type="submission" date="2024-02" db="EMBL/GenBank/DDBJ databases">
        <title>High-quality chromosome-scale genome assembly of Pensacola bahiagrass (Paspalum notatum Flugge var. saurae).</title>
        <authorList>
            <person name="Vega J.M."/>
            <person name="Podio M."/>
            <person name="Orjuela J."/>
            <person name="Siena L.A."/>
            <person name="Pessino S.C."/>
            <person name="Combes M.C."/>
            <person name="Mariac C."/>
            <person name="Albertini E."/>
            <person name="Pupilli F."/>
            <person name="Ortiz J.P.A."/>
            <person name="Leblanc O."/>
        </authorList>
    </citation>
    <scope>NUCLEOTIDE SEQUENCE [LARGE SCALE GENOMIC DNA]</scope>
    <source>
        <strain evidence="14">R1</strain>
        <tissue evidence="14">Leaf</tissue>
    </source>
</reference>
<evidence type="ECO:0000256" key="10">
    <source>
        <dbReference type="ARBA" id="ARBA00023172"/>
    </source>
</evidence>
<dbReference type="Gene3D" id="3.30.420.10">
    <property type="entry name" value="Ribonuclease H-like superfamily/Ribonuclease H"/>
    <property type="match status" value="1"/>
</dbReference>
<dbReference type="InterPro" id="IPR036397">
    <property type="entry name" value="RNaseH_sf"/>
</dbReference>
<name>A0AAQ3UPR8_PASNO</name>
<keyword evidence="3" id="KW-0064">Aspartyl protease</keyword>
<keyword evidence="11" id="KW-0511">Multifunctional enzyme</keyword>
<feature type="domain" description="Reverse transcriptase" evidence="12">
    <location>
        <begin position="136"/>
        <end position="336"/>
    </location>
</feature>
<dbReference type="SUPFAM" id="SSF53098">
    <property type="entry name" value="Ribonuclease H-like"/>
    <property type="match status" value="1"/>
</dbReference>
<keyword evidence="2" id="KW-0479">Metal-binding</keyword>
<dbReference type="GO" id="GO:0003964">
    <property type="term" value="F:RNA-directed DNA polymerase activity"/>
    <property type="evidence" value="ECO:0007669"/>
    <property type="project" value="UniProtKB-KW"/>
</dbReference>
<evidence type="ECO:0000256" key="9">
    <source>
        <dbReference type="ARBA" id="ARBA00023125"/>
    </source>
</evidence>
<protein>
    <recommendedName>
        <fullName evidence="16">Reverse transcriptase</fullName>
    </recommendedName>
</protein>
<dbReference type="Pfam" id="PF17921">
    <property type="entry name" value="Integrase_H2C2"/>
    <property type="match status" value="1"/>
</dbReference>
<evidence type="ECO:0000256" key="8">
    <source>
        <dbReference type="ARBA" id="ARBA00022932"/>
    </source>
</evidence>
<dbReference type="GO" id="GO:0003677">
    <property type="term" value="F:DNA binding"/>
    <property type="evidence" value="ECO:0007669"/>
    <property type="project" value="UniProtKB-KW"/>
</dbReference>
<keyword evidence="8" id="KW-0239">DNA-directed DNA polymerase</keyword>
<evidence type="ECO:0000259" key="13">
    <source>
        <dbReference type="PROSITE" id="PS50994"/>
    </source>
</evidence>
<dbReference type="CDD" id="cd09274">
    <property type="entry name" value="RNase_HI_RT_Ty3"/>
    <property type="match status" value="1"/>
</dbReference>
<keyword evidence="9" id="KW-0238">DNA-binding</keyword>
<dbReference type="InterPro" id="IPR043128">
    <property type="entry name" value="Rev_trsase/Diguanyl_cyclase"/>
</dbReference>
<keyword evidence="8" id="KW-0548">Nucleotidyltransferase</keyword>
<dbReference type="Pfam" id="PF00078">
    <property type="entry name" value="RVT_1"/>
    <property type="match status" value="1"/>
</dbReference>
<evidence type="ECO:0008006" key="16">
    <source>
        <dbReference type="Google" id="ProtNLM"/>
    </source>
</evidence>
<evidence type="ECO:0000256" key="2">
    <source>
        <dbReference type="ARBA" id="ARBA00022723"/>
    </source>
</evidence>
<dbReference type="GO" id="GO:0003887">
    <property type="term" value="F:DNA-directed DNA polymerase activity"/>
    <property type="evidence" value="ECO:0007669"/>
    <property type="project" value="UniProtKB-KW"/>
</dbReference>
<keyword evidence="5" id="KW-0460">Magnesium</keyword>
<gene>
    <name evidence="14" type="ORF">U9M48_039176</name>
</gene>
<proteinExistence type="predicted"/>
<evidence type="ECO:0000256" key="7">
    <source>
        <dbReference type="ARBA" id="ARBA00022918"/>
    </source>
</evidence>
<dbReference type="InterPro" id="IPR043502">
    <property type="entry name" value="DNA/RNA_pol_sf"/>
</dbReference>
<evidence type="ECO:0000256" key="3">
    <source>
        <dbReference type="ARBA" id="ARBA00022750"/>
    </source>
</evidence>
<dbReference type="GO" id="GO:0015074">
    <property type="term" value="P:DNA integration"/>
    <property type="evidence" value="ECO:0007669"/>
    <property type="project" value="UniProtKB-KW"/>
</dbReference>
<accession>A0AAQ3UPR8</accession>
<evidence type="ECO:0000256" key="6">
    <source>
        <dbReference type="ARBA" id="ARBA00022908"/>
    </source>
</evidence>
<dbReference type="PROSITE" id="PS50878">
    <property type="entry name" value="RT_POL"/>
    <property type="match status" value="1"/>
</dbReference>
<keyword evidence="8" id="KW-0808">Transferase</keyword>
<evidence type="ECO:0000256" key="4">
    <source>
        <dbReference type="ARBA" id="ARBA00022801"/>
    </source>
</evidence>
<keyword evidence="10" id="KW-0233">DNA recombination</keyword>
<dbReference type="InterPro" id="IPR041588">
    <property type="entry name" value="Integrase_H2C2"/>
</dbReference>
<dbReference type="AlphaFoldDB" id="A0AAQ3UPR8"/>
<dbReference type="GO" id="GO:0006508">
    <property type="term" value="P:proteolysis"/>
    <property type="evidence" value="ECO:0007669"/>
    <property type="project" value="UniProtKB-KW"/>
</dbReference>
<dbReference type="Pfam" id="PF17919">
    <property type="entry name" value="RT_RNaseH_2"/>
    <property type="match status" value="1"/>
</dbReference>
<dbReference type="InterPro" id="IPR050951">
    <property type="entry name" value="Retrovirus_Pol_polyprotein"/>
</dbReference>
<dbReference type="InterPro" id="IPR001584">
    <property type="entry name" value="Integrase_cat-core"/>
</dbReference>